<evidence type="ECO:0000256" key="9">
    <source>
        <dbReference type="ARBA" id="ARBA00022741"/>
    </source>
</evidence>
<dbReference type="EC" id="2.7.11.1" evidence="3"/>
<keyword evidence="13" id="KW-0472">Membrane</keyword>
<sequence length="584" mass="62640">MEARPFGHYELRERLGRGGMGEVYRAYDTRTDREVALKLLPPELAEDEAFQQRFRREAHAVAAITEPHVVPIHGYGDVDGRLYLDMRLVEGRTLDTVITEDGPTGLPPERCVRIVEQIGAALDAAHAEGITHRDVKPSNILVTGSDFAYLIDFGLARGARDSGLTTAGSTLGTLAYMAPERFDNTVTDPRSDIYALAAVFYECLTGERPFQGDSLEAQLSAHVRHAAPKPSANRPRLAAFDEVVAKGMAKNPERRYQTGAALGEAARKALAVPVRAGSGRHSAPMPTRTVTPKRLAFAAAALLILVGAVTGWWVWRDRSAQSPAPAPGDTLASIAAGVPQDIKDRGTLVIGVNVPYAPNEFRGADGRLQGFDIDLMNAIADTLNLKPHYRETEFDAIVTGVVDGDLDVGASSIADTRERERQVRMVGYLRSGTLWARRTGSAVDPAQPCGLRVGATSGLQLSAELPAKSAACVAAGLPAVDVVNFDAQNEVTAALLDGRIDAMSADAPVTGYAIGLSHGSLEAAGETFDRVPYGWAVAKGSTLTESLQKALQHLIDTGAYRDIAKKWGMETWMVQRAMVDAAPR</sequence>
<keyword evidence="15" id="KW-1185">Reference proteome</keyword>
<comment type="subcellular location">
    <subcellularLocation>
        <location evidence="1">Cell membrane</location>
        <topology evidence="1">Single-pass membrane protein</topology>
    </subcellularLocation>
</comment>
<protein>
    <recommendedName>
        <fullName evidence="3">non-specific serine/threonine protein kinase</fullName>
        <ecNumber evidence="3">2.7.11.1</ecNumber>
    </recommendedName>
</protein>
<keyword evidence="6" id="KW-0808">Transferase</keyword>
<evidence type="ECO:0000256" key="10">
    <source>
        <dbReference type="ARBA" id="ARBA00022777"/>
    </source>
</evidence>
<dbReference type="InterPro" id="IPR017441">
    <property type="entry name" value="Protein_kinase_ATP_BS"/>
</dbReference>
<evidence type="ECO:0000256" key="4">
    <source>
        <dbReference type="ARBA" id="ARBA00022475"/>
    </source>
</evidence>
<accession>A0A1X0DPN9</accession>
<dbReference type="Pfam" id="PF00069">
    <property type="entry name" value="Pkinase"/>
    <property type="match status" value="1"/>
</dbReference>
<keyword evidence="8" id="KW-0732">Signal</keyword>
<evidence type="ECO:0000256" key="8">
    <source>
        <dbReference type="ARBA" id="ARBA00022729"/>
    </source>
</evidence>
<dbReference type="InterPro" id="IPR018313">
    <property type="entry name" value="SBP_3_CS"/>
</dbReference>
<dbReference type="InterPro" id="IPR000719">
    <property type="entry name" value="Prot_kinase_dom"/>
</dbReference>
<dbReference type="InterPro" id="IPR008271">
    <property type="entry name" value="Ser/Thr_kinase_AS"/>
</dbReference>
<dbReference type="GO" id="GO:0005886">
    <property type="term" value="C:plasma membrane"/>
    <property type="evidence" value="ECO:0007669"/>
    <property type="project" value="UniProtKB-SubCell"/>
</dbReference>
<dbReference type="GO" id="GO:0004674">
    <property type="term" value="F:protein serine/threonine kinase activity"/>
    <property type="evidence" value="ECO:0007669"/>
    <property type="project" value="UniProtKB-KW"/>
</dbReference>
<dbReference type="EMBL" id="MVHS01000001">
    <property type="protein sequence ID" value="ORA74132.1"/>
    <property type="molecule type" value="Genomic_DNA"/>
</dbReference>
<dbReference type="PROSITE" id="PS00107">
    <property type="entry name" value="PROTEIN_KINASE_ATP"/>
    <property type="match status" value="1"/>
</dbReference>
<keyword evidence="12" id="KW-1133">Transmembrane helix</keyword>
<name>A0A1X0DPN9_9MYCO</name>
<keyword evidence="4" id="KW-1003">Cell membrane</keyword>
<dbReference type="STRING" id="444597.BST26_00710"/>
<evidence type="ECO:0000256" key="6">
    <source>
        <dbReference type="ARBA" id="ARBA00022679"/>
    </source>
</evidence>
<dbReference type="PANTHER" id="PTHR43289:SF6">
    <property type="entry name" value="SERINE_THREONINE-PROTEIN KINASE NEKL-3"/>
    <property type="match status" value="1"/>
</dbReference>
<dbReference type="InterPro" id="IPR011009">
    <property type="entry name" value="Kinase-like_dom_sf"/>
</dbReference>
<evidence type="ECO:0000256" key="5">
    <source>
        <dbReference type="ARBA" id="ARBA00022527"/>
    </source>
</evidence>
<evidence type="ECO:0000256" key="7">
    <source>
        <dbReference type="ARBA" id="ARBA00022692"/>
    </source>
</evidence>
<comment type="caution">
    <text evidence="14">The sequence shown here is derived from an EMBL/GenBank/DDBJ whole genome shotgun (WGS) entry which is preliminary data.</text>
</comment>
<dbReference type="InterPro" id="IPR001638">
    <property type="entry name" value="Solute-binding_3/MltF_N"/>
</dbReference>
<evidence type="ECO:0000256" key="3">
    <source>
        <dbReference type="ARBA" id="ARBA00012513"/>
    </source>
</evidence>
<organism evidence="14 15">
    <name type="scientific">Mycolicibacterium insubricum</name>
    <dbReference type="NCBI Taxonomy" id="444597"/>
    <lineage>
        <taxon>Bacteria</taxon>
        <taxon>Bacillati</taxon>
        <taxon>Actinomycetota</taxon>
        <taxon>Actinomycetes</taxon>
        <taxon>Mycobacteriales</taxon>
        <taxon>Mycobacteriaceae</taxon>
        <taxon>Mycolicibacterium</taxon>
    </lineage>
</organism>
<proteinExistence type="inferred from homology"/>
<dbReference type="GO" id="GO:0080090">
    <property type="term" value="P:regulation of primary metabolic process"/>
    <property type="evidence" value="ECO:0007669"/>
    <property type="project" value="UniProtKB-ARBA"/>
</dbReference>
<dbReference type="Gene3D" id="3.30.200.20">
    <property type="entry name" value="Phosphorylase Kinase, domain 1"/>
    <property type="match status" value="1"/>
</dbReference>
<dbReference type="GO" id="GO:0005524">
    <property type="term" value="F:ATP binding"/>
    <property type="evidence" value="ECO:0007669"/>
    <property type="project" value="UniProtKB-UniRule"/>
</dbReference>
<dbReference type="PANTHER" id="PTHR43289">
    <property type="entry name" value="MITOGEN-ACTIVATED PROTEIN KINASE KINASE KINASE 20-RELATED"/>
    <property type="match status" value="1"/>
</dbReference>
<keyword evidence="9" id="KW-0547">Nucleotide-binding</keyword>
<evidence type="ECO:0000256" key="13">
    <source>
        <dbReference type="ARBA" id="ARBA00023136"/>
    </source>
</evidence>
<dbReference type="RefSeq" id="WP_083028886.1">
    <property type="nucleotide sequence ID" value="NZ_AP022618.1"/>
</dbReference>
<dbReference type="PROSITE" id="PS01039">
    <property type="entry name" value="SBP_BACTERIAL_3"/>
    <property type="match status" value="1"/>
</dbReference>
<keyword evidence="10 14" id="KW-0418">Kinase</keyword>
<evidence type="ECO:0000313" key="14">
    <source>
        <dbReference type="EMBL" id="ORA74132.1"/>
    </source>
</evidence>
<dbReference type="CDD" id="cd01004">
    <property type="entry name" value="PBP2_MidA_like"/>
    <property type="match status" value="1"/>
</dbReference>
<gene>
    <name evidence="14" type="ORF">BST26_00710</name>
</gene>
<dbReference type="Pfam" id="PF00497">
    <property type="entry name" value="SBP_bac_3"/>
    <property type="match status" value="1"/>
</dbReference>
<evidence type="ECO:0000256" key="2">
    <source>
        <dbReference type="ARBA" id="ARBA00010333"/>
    </source>
</evidence>
<evidence type="ECO:0000256" key="11">
    <source>
        <dbReference type="ARBA" id="ARBA00022840"/>
    </source>
</evidence>
<dbReference type="Proteomes" id="UP000192801">
    <property type="component" value="Unassembled WGS sequence"/>
</dbReference>
<evidence type="ECO:0000256" key="12">
    <source>
        <dbReference type="ARBA" id="ARBA00022989"/>
    </source>
</evidence>
<dbReference type="Gene3D" id="3.40.190.10">
    <property type="entry name" value="Periplasmic binding protein-like II"/>
    <property type="match status" value="2"/>
</dbReference>
<dbReference type="SUPFAM" id="SSF53850">
    <property type="entry name" value="Periplasmic binding protein-like II"/>
    <property type="match status" value="1"/>
</dbReference>
<dbReference type="SMART" id="SM00220">
    <property type="entry name" value="S_TKc"/>
    <property type="match status" value="1"/>
</dbReference>
<dbReference type="OrthoDB" id="9762169at2"/>
<dbReference type="PROSITE" id="PS00108">
    <property type="entry name" value="PROTEIN_KINASE_ST"/>
    <property type="match status" value="1"/>
</dbReference>
<comment type="similarity">
    <text evidence="2">Belongs to the bacterial solute-binding protein 3 family.</text>
</comment>
<keyword evidence="11" id="KW-0067">ATP-binding</keyword>
<keyword evidence="5" id="KW-0723">Serine/threonine-protein kinase</keyword>
<dbReference type="AlphaFoldDB" id="A0A1X0DPN9"/>
<dbReference type="CDD" id="cd14014">
    <property type="entry name" value="STKc_PknB_like"/>
    <property type="match status" value="1"/>
</dbReference>
<dbReference type="Gene3D" id="1.10.510.10">
    <property type="entry name" value="Transferase(Phosphotransferase) domain 1"/>
    <property type="match status" value="1"/>
</dbReference>
<evidence type="ECO:0000256" key="1">
    <source>
        <dbReference type="ARBA" id="ARBA00004162"/>
    </source>
</evidence>
<dbReference type="PROSITE" id="PS50011">
    <property type="entry name" value="PROTEIN_KINASE_DOM"/>
    <property type="match status" value="1"/>
</dbReference>
<dbReference type="FunFam" id="1.10.510.10:FF:000021">
    <property type="entry name" value="Serine/threonine protein kinase"/>
    <property type="match status" value="1"/>
</dbReference>
<dbReference type="SUPFAM" id="SSF56112">
    <property type="entry name" value="Protein kinase-like (PK-like)"/>
    <property type="match status" value="1"/>
</dbReference>
<evidence type="ECO:0000313" key="15">
    <source>
        <dbReference type="Proteomes" id="UP000192801"/>
    </source>
</evidence>
<dbReference type="SMART" id="SM00062">
    <property type="entry name" value="PBPb"/>
    <property type="match status" value="1"/>
</dbReference>
<reference evidence="14 15" key="1">
    <citation type="submission" date="2016-12" db="EMBL/GenBank/DDBJ databases">
        <title>The new phylogeny of genus Mycobacterium.</title>
        <authorList>
            <person name="Tortoli E."/>
            <person name="Trovato A."/>
            <person name="Cirillo D.M."/>
        </authorList>
    </citation>
    <scope>NUCLEOTIDE SEQUENCE [LARGE SCALE GENOMIC DNA]</scope>
    <source>
        <strain evidence="14 15">DSM 45130</strain>
    </source>
</reference>
<keyword evidence="7" id="KW-0812">Transmembrane</keyword>